<dbReference type="NCBIfam" id="TIGR04057">
    <property type="entry name" value="SusC_RagA_signa"/>
    <property type="match status" value="1"/>
</dbReference>
<dbReference type="AlphaFoldDB" id="A0A1T4NYI2"/>
<dbReference type="InterPro" id="IPR023997">
    <property type="entry name" value="TonB-dep_OMP_SusC/RagA_CS"/>
</dbReference>
<dbReference type="PROSITE" id="PS00018">
    <property type="entry name" value="EF_HAND_1"/>
    <property type="match status" value="1"/>
</dbReference>
<protein>
    <submittedName>
        <fullName evidence="2">TonB-linked outer membrane protein, SusC/RagA family</fullName>
    </submittedName>
</protein>
<feature type="domain" description="TonB-dependent receptor plug" evidence="1">
    <location>
        <begin position="231"/>
        <end position="339"/>
    </location>
</feature>
<gene>
    <name evidence="2" type="ORF">SAMN04488128_1011812</name>
</gene>
<dbReference type="NCBIfam" id="TIGR04056">
    <property type="entry name" value="OMP_RagA_SusC"/>
    <property type="match status" value="1"/>
</dbReference>
<dbReference type="SUPFAM" id="SSF49464">
    <property type="entry name" value="Carboxypeptidase regulatory domain-like"/>
    <property type="match status" value="1"/>
</dbReference>
<dbReference type="InterPro" id="IPR008969">
    <property type="entry name" value="CarboxyPept-like_regulatory"/>
</dbReference>
<dbReference type="STRING" id="634771.SAMN04488128_1011812"/>
<dbReference type="FunFam" id="2.170.130.10:FF:000003">
    <property type="entry name" value="SusC/RagA family TonB-linked outer membrane protein"/>
    <property type="match status" value="1"/>
</dbReference>
<dbReference type="SUPFAM" id="SSF56935">
    <property type="entry name" value="Porins"/>
    <property type="match status" value="1"/>
</dbReference>
<evidence type="ECO:0000313" key="3">
    <source>
        <dbReference type="Proteomes" id="UP000190367"/>
    </source>
</evidence>
<dbReference type="Gene3D" id="2.60.40.1120">
    <property type="entry name" value="Carboxypeptidase-like, regulatory domain"/>
    <property type="match status" value="1"/>
</dbReference>
<evidence type="ECO:0000313" key="2">
    <source>
        <dbReference type="EMBL" id="SJZ84275.1"/>
    </source>
</evidence>
<proteinExistence type="predicted"/>
<dbReference type="Gene3D" id="2.170.130.10">
    <property type="entry name" value="TonB-dependent receptor, plug domain"/>
    <property type="match status" value="1"/>
</dbReference>
<name>A0A1T4NYI2_9BACT</name>
<dbReference type="Pfam" id="PF13715">
    <property type="entry name" value="CarbopepD_reg_2"/>
    <property type="match status" value="1"/>
</dbReference>
<dbReference type="Gene3D" id="3.55.50.30">
    <property type="match status" value="1"/>
</dbReference>
<dbReference type="Proteomes" id="UP000190367">
    <property type="component" value="Unassembled WGS sequence"/>
</dbReference>
<dbReference type="EMBL" id="FUWZ01000001">
    <property type="protein sequence ID" value="SJZ84275.1"/>
    <property type="molecule type" value="Genomic_DNA"/>
</dbReference>
<organism evidence="2 3">
    <name type="scientific">Chitinophaga eiseniae</name>
    <dbReference type="NCBI Taxonomy" id="634771"/>
    <lineage>
        <taxon>Bacteria</taxon>
        <taxon>Pseudomonadati</taxon>
        <taxon>Bacteroidota</taxon>
        <taxon>Chitinophagia</taxon>
        <taxon>Chitinophagales</taxon>
        <taxon>Chitinophagaceae</taxon>
        <taxon>Chitinophaga</taxon>
    </lineage>
</organism>
<dbReference type="InterPro" id="IPR023996">
    <property type="entry name" value="TonB-dep_OMP_SusC/RagA"/>
</dbReference>
<dbReference type="InterPro" id="IPR012910">
    <property type="entry name" value="Plug_dom"/>
</dbReference>
<keyword evidence="3" id="KW-1185">Reference proteome</keyword>
<dbReference type="InterPro" id="IPR037066">
    <property type="entry name" value="Plug_dom_sf"/>
</dbReference>
<dbReference type="InterPro" id="IPR018247">
    <property type="entry name" value="EF_Hand_1_Ca_BS"/>
</dbReference>
<dbReference type="Pfam" id="PF07715">
    <property type="entry name" value="Plug"/>
    <property type="match status" value="1"/>
</dbReference>
<sequence length="1154" mass="127894">MKNVCMNLRGHFLTHPQCKTINRHLLRMKFAAFSLLCFCMQTSATGFSQTITLSEKNASLKTVLKEINRQTGYRFFYEDALLNNAGGISVDLRNTPLTDALKACLKDLPLTYAISKKRIVLTATAAAGRNSMAAATLLAIDVTGIVIGEDGTPLPGATVKLKGTAKGVTTDAIGHFSIQVPRTGVVLTVSFIGYEPLDVTVQAAGPMRIVLKRQQSKVEEVVVVAHGKQKKTEVVGAVTSIKPAELKIPSSNLTNALAGKLAGIIAFQRSGEPGFDNADFFVRGVTTFGYRKSPLILIDNIQASTTDLARLQVDDIASFSIMKDATATSLYGSKGANGVILITTKEGKEGSVNLSFRAETSMSRSTRNVQLADPVTYMELGNEAVLTRNPLGGLLYSKDKIENTRNGVDPVVFPATDWQQMLLRNAAINQRYNLSVNGGGRIARYYVSGAMNMDNGILKTDPKSNFNSNSKLKSYSIRSNVNVNLTPSTEMIVRISGSFDDYSGPIQGGEEIYKQIMQSNPVLFPAYYGPTEETKYVRHIMFGNAADGKYNNPYADLQKGYRQFNRSAINAQLALNQQLSFLTEGLSVRGLLNVQRNAYFSVSRAYKPFFYVAYNYDYVSKGYSLKAINQEAGQSEAPAGTEYLDYSEGDKTLSSDFYGELAVDYRRTFNKVHGLSGTLVGIAKNSLTGNAGNLQNSLPFRNLGLSGRATYLYDNRYAAEFNFGYNGSERFYKTHRFGFFPSAGIAYTISNEAYWERWKRVVSKLKVRATYGLVGNDAIGSPDDRFFYLSNVDMNSGKRGASFGTLKNYNLSGIDISRYANFDITWEKAAKTNIGFEAAFFDRLNLEVDVYTEKRSNILMPRSSIPTTMGLSAGLSANVGKASARGIDVAMDYTHQITHQWWAKAMANFTYATSRFEVYEEPSYPEKNKSHLGHSLSQQWGYIAERLFVDDLDAKNSPKQSFGVYGGGDIKYRDVNGDGQITEMDMCPIGFPVTPEIVYGFGLSSGYDRFDVNIFFQGLARESFWIDAEATAPFIKDQRQLLKVWADNHWSEDNQNIYALWPRLSTSVIDNNNQPSTWFMRNGALLRIKSVEIGYTLPARLMKRLRLANARLYVNGTNLFTFSKFNLWDVEMGGNGLGYPIQRIFNAGVTCSFK</sequence>
<reference evidence="3" key="1">
    <citation type="submission" date="2017-02" db="EMBL/GenBank/DDBJ databases">
        <authorList>
            <person name="Varghese N."/>
            <person name="Submissions S."/>
        </authorList>
    </citation>
    <scope>NUCLEOTIDE SEQUENCE [LARGE SCALE GENOMIC DNA]</scope>
    <source>
        <strain evidence="3">DSM 22224</strain>
    </source>
</reference>
<evidence type="ECO:0000259" key="1">
    <source>
        <dbReference type="Pfam" id="PF07715"/>
    </source>
</evidence>
<accession>A0A1T4NYI2</accession>